<proteinExistence type="predicted"/>
<keyword evidence="3" id="KW-1185">Reference proteome</keyword>
<feature type="region of interest" description="Disordered" evidence="1">
    <location>
        <begin position="38"/>
        <end position="150"/>
    </location>
</feature>
<name>A0A8X6NZS4_NEPPI</name>
<protein>
    <submittedName>
        <fullName evidence="2">Uncharacterized protein</fullName>
    </submittedName>
</protein>
<dbReference type="AlphaFoldDB" id="A0A8X6NZS4"/>
<evidence type="ECO:0000256" key="1">
    <source>
        <dbReference type="SAM" id="MobiDB-lite"/>
    </source>
</evidence>
<organism evidence="2 3">
    <name type="scientific">Nephila pilipes</name>
    <name type="common">Giant wood spider</name>
    <name type="synonym">Nephila maculata</name>
    <dbReference type="NCBI Taxonomy" id="299642"/>
    <lineage>
        <taxon>Eukaryota</taxon>
        <taxon>Metazoa</taxon>
        <taxon>Ecdysozoa</taxon>
        <taxon>Arthropoda</taxon>
        <taxon>Chelicerata</taxon>
        <taxon>Arachnida</taxon>
        <taxon>Araneae</taxon>
        <taxon>Araneomorphae</taxon>
        <taxon>Entelegynae</taxon>
        <taxon>Araneoidea</taxon>
        <taxon>Nephilidae</taxon>
        <taxon>Nephila</taxon>
    </lineage>
</organism>
<reference evidence="2" key="1">
    <citation type="submission" date="2020-08" db="EMBL/GenBank/DDBJ databases">
        <title>Multicomponent nature underlies the extraordinary mechanical properties of spider dragline silk.</title>
        <authorList>
            <person name="Kono N."/>
            <person name="Nakamura H."/>
            <person name="Mori M."/>
            <person name="Yoshida Y."/>
            <person name="Ohtoshi R."/>
            <person name="Malay A.D."/>
            <person name="Moran D.A.P."/>
            <person name="Tomita M."/>
            <person name="Numata K."/>
            <person name="Arakawa K."/>
        </authorList>
    </citation>
    <scope>NUCLEOTIDE SEQUENCE</scope>
</reference>
<accession>A0A8X6NZS4</accession>
<feature type="compositionally biased region" description="Low complexity" evidence="1">
    <location>
        <begin position="63"/>
        <end position="136"/>
    </location>
</feature>
<comment type="caution">
    <text evidence="2">The sequence shown here is derived from an EMBL/GenBank/DDBJ whole genome shotgun (WGS) entry which is preliminary data.</text>
</comment>
<feature type="compositionally biased region" description="Acidic residues" evidence="1">
    <location>
        <begin position="138"/>
        <end position="150"/>
    </location>
</feature>
<feature type="compositionally biased region" description="Basic and acidic residues" evidence="1">
    <location>
        <begin position="41"/>
        <end position="50"/>
    </location>
</feature>
<sequence length="201" mass="22324">MCDEDWYILRTVKEFGKKYIKKKYILCLEKSRTTAHQPKKRMWEWERSTTEEDDTDSIYTEVTPGSGSTNESTSGSSVTATGTSSKISSETTIGESTGNTSETSTGSTFDLSTGTTYGTSTATTYETTDTSSTTELQVGEEEDESEKDAADSFEIDLKFLLPQDILNINSRHIRSEDPRWALSPVPELMTVIIKASKYIKG</sequence>
<gene>
    <name evidence="2" type="ORF">NPIL_216681</name>
</gene>
<dbReference type="OrthoDB" id="10622263at2759"/>
<dbReference type="Proteomes" id="UP000887013">
    <property type="component" value="Unassembled WGS sequence"/>
</dbReference>
<evidence type="ECO:0000313" key="2">
    <source>
        <dbReference type="EMBL" id="GFT43871.1"/>
    </source>
</evidence>
<dbReference type="EMBL" id="BMAW01015455">
    <property type="protein sequence ID" value="GFT43871.1"/>
    <property type="molecule type" value="Genomic_DNA"/>
</dbReference>
<evidence type="ECO:0000313" key="3">
    <source>
        <dbReference type="Proteomes" id="UP000887013"/>
    </source>
</evidence>